<feature type="domain" description="Metallo-beta-lactamase" evidence="4">
    <location>
        <begin position="77"/>
        <end position="266"/>
    </location>
</feature>
<comment type="function">
    <text evidence="2">Counteracts the endogenous Pycsar antiviral defense system. Phosphodiesterase that enables metal-dependent hydrolysis of host cyclic nucleotide Pycsar defense signals such as cCMP and cUMP.</text>
</comment>
<dbReference type="GO" id="GO:0070290">
    <property type="term" value="F:N-acylphosphatidylethanolamine-specific phospholipase D activity"/>
    <property type="evidence" value="ECO:0007669"/>
    <property type="project" value="InterPro"/>
</dbReference>
<gene>
    <name evidence="5" type="ORF">OMP38_08045</name>
</gene>
<dbReference type="PIRSF" id="PIRSF038896">
    <property type="entry name" value="NAPE-PLD"/>
    <property type="match status" value="1"/>
</dbReference>
<proteinExistence type="predicted"/>
<organism evidence="5 6">
    <name type="scientific">Cohnella ginsengisoli</name>
    <dbReference type="NCBI Taxonomy" id="425004"/>
    <lineage>
        <taxon>Bacteria</taxon>
        <taxon>Bacillati</taxon>
        <taxon>Bacillota</taxon>
        <taxon>Bacilli</taxon>
        <taxon>Bacillales</taxon>
        <taxon>Paenibacillaceae</taxon>
        <taxon>Cohnella</taxon>
    </lineage>
</organism>
<reference evidence="5 6" key="1">
    <citation type="submission" date="2022-10" db="EMBL/GenBank/DDBJ databases">
        <title>Comparative genomic analysis of Cohnella hashimotonis sp. nov., isolated from the International Space Station.</title>
        <authorList>
            <person name="Simpson A."/>
            <person name="Venkateswaran K."/>
        </authorList>
    </citation>
    <scope>NUCLEOTIDE SEQUENCE [LARGE SCALE GENOMIC DNA]</scope>
    <source>
        <strain evidence="5 6">DSM 18997</strain>
    </source>
</reference>
<evidence type="ECO:0000313" key="6">
    <source>
        <dbReference type="Proteomes" id="UP001153387"/>
    </source>
</evidence>
<dbReference type="Proteomes" id="UP001153387">
    <property type="component" value="Unassembled WGS sequence"/>
</dbReference>
<dbReference type="InterPro" id="IPR024884">
    <property type="entry name" value="NAPE-PLD"/>
</dbReference>
<comment type="caution">
    <text evidence="5">The sequence shown here is derived from an EMBL/GenBank/DDBJ whole genome shotgun (WGS) entry which is preliminary data.</text>
</comment>
<dbReference type="EMBL" id="JAPDHZ010000002">
    <property type="protein sequence ID" value="MDG0790816.1"/>
    <property type="molecule type" value="Genomic_DNA"/>
</dbReference>
<evidence type="ECO:0000256" key="3">
    <source>
        <dbReference type="ARBA" id="ARBA00048505"/>
    </source>
</evidence>
<dbReference type="GO" id="GO:0005737">
    <property type="term" value="C:cytoplasm"/>
    <property type="evidence" value="ECO:0007669"/>
    <property type="project" value="TreeGrafter"/>
</dbReference>
<dbReference type="AlphaFoldDB" id="A0A9X4KFF8"/>
<evidence type="ECO:0000313" key="5">
    <source>
        <dbReference type="EMBL" id="MDG0790816.1"/>
    </source>
</evidence>
<evidence type="ECO:0000256" key="2">
    <source>
        <dbReference type="ARBA" id="ARBA00034301"/>
    </source>
</evidence>
<comment type="catalytic activity">
    <reaction evidence="3">
        <text>3',5'-cyclic UMP + H2O = UMP + H(+)</text>
        <dbReference type="Rhea" id="RHEA:70575"/>
        <dbReference type="ChEBI" id="CHEBI:15377"/>
        <dbReference type="ChEBI" id="CHEBI:15378"/>
        <dbReference type="ChEBI" id="CHEBI:57865"/>
        <dbReference type="ChEBI" id="CHEBI:184387"/>
    </reaction>
    <physiologicalReaction direction="left-to-right" evidence="3">
        <dbReference type="Rhea" id="RHEA:70576"/>
    </physiologicalReaction>
</comment>
<name>A0A9X4KFF8_9BACL</name>
<dbReference type="InterPro" id="IPR001279">
    <property type="entry name" value="Metallo-B-lactamas"/>
</dbReference>
<dbReference type="Gene3D" id="3.60.15.10">
    <property type="entry name" value="Ribonuclease Z/Hydroxyacylglutathione hydrolase-like"/>
    <property type="match status" value="1"/>
</dbReference>
<comment type="catalytic activity">
    <reaction evidence="1">
        <text>3',5'-cyclic CMP + H2O = CMP + H(+)</text>
        <dbReference type="Rhea" id="RHEA:72675"/>
        <dbReference type="ChEBI" id="CHEBI:15377"/>
        <dbReference type="ChEBI" id="CHEBI:15378"/>
        <dbReference type="ChEBI" id="CHEBI:58003"/>
        <dbReference type="ChEBI" id="CHEBI:60377"/>
    </reaction>
    <physiologicalReaction direction="left-to-right" evidence="1">
        <dbReference type="Rhea" id="RHEA:72676"/>
    </physiologicalReaction>
</comment>
<protein>
    <submittedName>
        <fullName evidence="5">MBL fold metallo-hydrolase</fullName>
    </submittedName>
</protein>
<dbReference type="RefSeq" id="WP_277564610.1">
    <property type="nucleotide sequence ID" value="NZ_JAPDHZ010000002.1"/>
</dbReference>
<keyword evidence="6" id="KW-1185">Reference proteome</keyword>
<evidence type="ECO:0000256" key="1">
    <source>
        <dbReference type="ARBA" id="ARBA00034221"/>
    </source>
</evidence>
<dbReference type="SUPFAM" id="SSF56281">
    <property type="entry name" value="Metallo-hydrolase/oxidoreductase"/>
    <property type="match status" value="1"/>
</dbReference>
<sequence length="323" mass="37331">MPKSRFGNLDSIRAGAAGKDQFARWRQERLQKMRNKGYLECVPNVKPDLPFLHHNRQEPSVTWIGHSTFLLQMGGLNIVTDPVWARRMALQKRLAPPGVELSDMPSVDLVLVSHSHYDHLHFGSLRRLRGPKRLYVPAGLKRKMAIRGFGEVHEMHWWENCTVHGVKFTFVPAQHWTRRNPWDMNNSHWGGWVMETHHGPTIYFAGDSGYFRGFEEIGRRFKIDVALMPIGAYDPEWFMAAQHVSPEEALRAYQDLKADIFVPMHYGAFKLSDDTPMEALERLEAERVRLGIPQEKIFLLQHGETMRFSQSHVIDNEAKDGLD</sequence>
<dbReference type="Pfam" id="PF12706">
    <property type="entry name" value="Lactamase_B_2"/>
    <property type="match status" value="1"/>
</dbReference>
<dbReference type="InterPro" id="IPR036866">
    <property type="entry name" value="RibonucZ/Hydroxyglut_hydro"/>
</dbReference>
<evidence type="ECO:0000259" key="4">
    <source>
        <dbReference type="Pfam" id="PF12706"/>
    </source>
</evidence>
<dbReference type="PANTHER" id="PTHR15032:SF36">
    <property type="entry name" value="METALLO-BETA-LACTAMASE DOMAIN-CONTAINING PROTEIN"/>
    <property type="match status" value="1"/>
</dbReference>
<dbReference type="GO" id="GO:0008270">
    <property type="term" value="F:zinc ion binding"/>
    <property type="evidence" value="ECO:0007669"/>
    <property type="project" value="InterPro"/>
</dbReference>
<accession>A0A9X4KFF8</accession>
<dbReference type="PANTHER" id="PTHR15032">
    <property type="entry name" value="N-ACYL-PHOSPHATIDYLETHANOLAMINE-HYDROLYZING PHOSPHOLIPASE D"/>
    <property type="match status" value="1"/>
</dbReference>